<dbReference type="Proteomes" id="UP000030651">
    <property type="component" value="Unassembled WGS sequence"/>
</dbReference>
<dbReference type="HOGENOM" id="CLU_2050443_0_0_1"/>
<name>W3WIG1_PESFW</name>
<sequence length="120" mass="12926">MECPLTAHTYPGDSATLTVWSRNGADQSGDGIPRRRVPIYSLERVRGAIGRGSGDEEADRHPSAGATRYGIVAAFWLGCGLKSSTRTAQNWNAQSQEVGFICAVARPLPVHISCIRRATD</sequence>
<accession>W3WIG1</accession>
<dbReference type="AlphaFoldDB" id="W3WIG1"/>
<proteinExistence type="predicted"/>
<keyword evidence="2" id="KW-1185">Reference proteome</keyword>
<organism evidence="1 2">
    <name type="scientific">Pestalotiopsis fici (strain W106-1 / CGMCC3.15140)</name>
    <dbReference type="NCBI Taxonomy" id="1229662"/>
    <lineage>
        <taxon>Eukaryota</taxon>
        <taxon>Fungi</taxon>
        <taxon>Dikarya</taxon>
        <taxon>Ascomycota</taxon>
        <taxon>Pezizomycotina</taxon>
        <taxon>Sordariomycetes</taxon>
        <taxon>Xylariomycetidae</taxon>
        <taxon>Amphisphaeriales</taxon>
        <taxon>Sporocadaceae</taxon>
        <taxon>Pestalotiopsis</taxon>
    </lineage>
</organism>
<protein>
    <submittedName>
        <fullName evidence="1">Uncharacterized protein</fullName>
    </submittedName>
</protein>
<reference evidence="2" key="1">
    <citation type="journal article" date="2015" name="BMC Genomics">
        <title>Genomic and transcriptomic analysis of the endophytic fungus Pestalotiopsis fici reveals its lifestyle and high potential for synthesis of natural products.</title>
        <authorList>
            <person name="Wang X."/>
            <person name="Zhang X."/>
            <person name="Liu L."/>
            <person name="Xiang M."/>
            <person name="Wang W."/>
            <person name="Sun X."/>
            <person name="Che Y."/>
            <person name="Guo L."/>
            <person name="Liu G."/>
            <person name="Guo L."/>
            <person name="Wang C."/>
            <person name="Yin W.B."/>
            <person name="Stadler M."/>
            <person name="Zhang X."/>
            <person name="Liu X."/>
        </authorList>
    </citation>
    <scope>NUCLEOTIDE SEQUENCE [LARGE SCALE GENOMIC DNA]</scope>
    <source>
        <strain evidence="2">W106-1 / CGMCC3.15140</strain>
    </source>
</reference>
<evidence type="ECO:0000313" key="2">
    <source>
        <dbReference type="Proteomes" id="UP000030651"/>
    </source>
</evidence>
<dbReference type="GeneID" id="19279528"/>
<gene>
    <name evidence="1" type="ORF">PFICI_14515</name>
</gene>
<dbReference type="EMBL" id="KI912121">
    <property type="protein sequence ID" value="ETS73569.1"/>
    <property type="molecule type" value="Genomic_DNA"/>
</dbReference>
<evidence type="ECO:0000313" key="1">
    <source>
        <dbReference type="EMBL" id="ETS73569.1"/>
    </source>
</evidence>
<dbReference type="KEGG" id="pfy:PFICI_14515"/>
<dbReference type="InParanoid" id="W3WIG1"/>
<dbReference type="RefSeq" id="XP_007841287.1">
    <property type="nucleotide sequence ID" value="XM_007843096.1"/>
</dbReference>